<keyword evidence="4" id="KW-1185">Reference proteome</keyword>
<dbReference type="KEGG" id="ngr:NAEGRDRAFT_53838"/>
<evidence type="ECO:0000313" key="3">
    <source>
        <dbReference type="EMBL" id="EFC37219.1"/>
    </source>
</evidence>
<dbReference type="PROSITE" id="PS50195">
    <property type="entry name" value="PX"/>
    <property type="match status" value="1"/>
</dbReference>
<dbReference type="GO" id="GO:0035091">
    <property type="term" value="F:phosphatidylinositol binding"/>
    <property type="evidence" value="ECO:0007669"/>
    <property type="project" value="InterPro"/>
</dbReference>
<evidence type="ECO:0000256" key="1">
    <source>
        <dbReference type="SAM" id="Phobius"/>
    </source>
</evidence>
<dbReference type="GeneID" id="8856972"/>
<feature type="transmembrane region" description="Helical" evidence="1">
    <location>
        <begin position="231"/>
        <end position="255"/>
    </location>
</feature>
<gene>
    <name evidence="3" type="ORF">NAEGRDRAFT_53838</name>
</gene>
<reference evidence="3 4" key="1">
    <citation type="journal article" date="2010" name="Cell">
        <title>The genome of Naegleria gruberi illuminates early eukaryotic versatility.</title>
        <authorList>
            <person name="Fritz-Laylin L.K."/>
            <person name="Prochnik S.E."/>
            <person name="Ginger M.L."/>
            <person name="Dacks J.B."/>
            <person name="Carpenter M.L."/>
            <person name="Field M.C."/>
            <person name="Kuo A."/>
            <person name="Paredez A."/>
            <person name="Chapman J."/>
            <person name="Pham J."/>
            <person name="Shu S."/>
            <person name="Neupane R."/>
            <person name="Cipriano M."/>
            <person name="Mancuso J."/>
            <person name="Tu H."/>
            <person name="Salamov A."/>
            <person name="Lindquist E."/>
            <person name="Shapiro H."/>
            <person name="Lucas S."/>
            <person name="Grigoriev I.V."/>
            <person name="Cande W.Z."/>
            <person name="Fulton C."/>
            <person name="Rokhsar D.S."/>
            <person name="Dawson S.C."/>
        </authorList>
    </citation>
    <scope>NUCLEOTIDE SEQUENCE [LARGE SCALE GENOMIC DNA]</scope>
    <source>
        <strain evidence="3 4">NEG-M</strain>
    </source>
</reference>
<dbReference type="AlphaFoldDB" id="D2W0X5"/>
<feature type="domain" description="PX" evidence="2">
    <location>
        <begin position="286"/>
        <end position="415"/>
    </location>
</feature>
<dbReference type="CDD" id="cd06093">
    <property type="entry name" value="PX_domain"/>
    <property type="match status" value="1"/>
</dbReference>
<evidence type="ECO:0000313" key="4">
    <source>
        <dbReference type="Proteomes" id="UP000006671"/>
    </source>
</evidence>
<keyword evidence="1" id="KW-0812">Transmembrane</keyword>
<dbReference type="Proteomes" id="UP000006671">
    <property type="component" value="Unassembled WGS sequence"/>
</dbReference>
<keyword evidence="1" id="KW-1133">Transmembrane helix</keyword>
<feature type="transmembrane region" description="Helical" evidence="1">
    <location>
        <begin position="191"/>
        <end position="211"/>
    </location>
</feature>
<protein>
    <submittedName>
        <fullName evidence="3">Predicted protein</fullName>
    </submittedName>
</protein>
<evidence type="ECO:0000259" key="2">
    <source>
        <dbReference type="PROSITE" id="PS50195"/>
    </source>
</evidence>
<dbReference type="InterPro" id="IPR036871">
    <property type="entry name" value="PX_dom_sf"/>
</dbReference>
<accession>D2W0X5</accession>
<dbReference type="SUPFAM" id="SSF64268">
    <property type="entry name" value="PX domain"/>
    <property type="match status" value="1"/>
</dbReference>
<dbReference type="InParanoid" id="D2W0X5"/>
<dbReference type="OrthoDB" id="10528144at2759"/>
<proteinExistence type="predicted"/>
<keyword evidence="1" id="KW-0472">Membrane</keyword>
<dbReference type="RefSeq" id="XP_002669963.1">
    <property type="nucleotide sequence ID" value="XM_002669917.1"/>
</dbReference>
<organism evidence="4">
    <name type="scientific">Naegleria gruberi</name>
    <name type="common">Amoeba</name>
    <dbReference type="NCBI Taxonomy" id="5762"/>
    <lineage>
        <taxon>Eukaryota</taxon>
        <taxon>Discoba</taxon>
        <taxon>Heterolobosea</taxon>
        <taxon>Tetramitia</taxon>
        <taxon>Eutetramitia</taxon>
        <taxon>Vahlkampfiidae</taxon>
        <taxon>Naegleria</taxon>
    </lineage>
</organism>
<sequence length="437" mass="51403">MSNLRSRISSSIIDQKTLISTEDEVTNELEHIFLYLSNFKPLEEENSDGEIVIRNQTNDSNDQEDELDSNVDDDDEFLYYRSEIVDQMSEIFERRRSNSSSFVLVYNNVHYLNEPVVFGNILDYYFKPNDSDFNPKKAGGTSSTFLHFLTLREVCKSWKKYIDERYGRSFILSIFQDRIQYQDCKPNMDLCLFRLCGLPFSLALIPAVMAFEYSKDECTQAISMWLSFRLTWMIVSGYPVLVPAICCATLVDLAIEKMRERSFFQRLESRYETMEHSVMSEITYFEKCEIVATIQDSSKTFNKHSCFYIIEVTLNVNGKLLGFRIQKKYTQFKILFDIMCKCVDNNNNRDGTLEVNSNERIEFPLKRWSLFTNPDEIIEERKHVFQKMLNLIVEHSNIFHNSEIYTFFYDRKNQQVLLGNCARESGEEEGFLLVDNE</sequence>
<dbReference type="EMBL" id="GG738920">
    <property type="protein sequence ID" value="EFC37219.1"/>
    <property type="molecule type" value="Genomic_DNA"/>
</dbReference>
<dbReference type="VEuPathDB" id="AmoebaDB:NAEGRDRAFT_53838"/>
<dbReference type="InterPro" id="IPR001683">
    <property type="entry name" value="PX_dom"/>
</dbReference>
<name>D2W0X5_NAEGR</name>
<dbReference type="Pfam" id="PF00787">
    <property type="entry name" value="PX"/>
    <property type="match status" value="1"/>
</dbReference>
<dbReference type="Gene3D" id="3.30.1520.10">
    <property type="entry name" value="Phox-like domain"/>
    <property type="match status" value="1"/>
</dbReference>